<proteinExistence type="predicted"/>
<reference evidence="1" key="2">
    <citation type="submission" date="2025-09" db="UniProtKB">
        <authorList>
            <consortium name="Ensembl"/>
        </authorList>
    </citation>
    <scope>IDENTIFICATION</scope>
</reference>
<protein>
    <submittedName>
        <fullName evidence="1">Uncharacterized protein</fullName>
    </submittedName>
</protein>
<name>A0A3B4WAP7_SERLL</name>
<sequence length="157" mass="17510">MCVSGEDYEPSYYRLTEENTTFCLATGFSRYNALSSKTDSLNWSQVVRISGDSLYNSVVLGRSAPGLCRATEERFVLSPTEASERLELGLFGGLMLVMLLFPGPTVNTVSLIVLGLRLLFIKTVIFNFLMTLRLWISQCESESTSLSDIVDSYISLY</sequence>
<dbReference type="STRING" id="1841481.ENSSLDP00000001086"/>
<evidence type="ECO:0000313" key="2">
    <source>
        <dbReference type="Proteomes" id="UP000261360"/>
    </source>
</evidence>
<dbReference type="GeneTree" id="ENSGT00940000171785"/>
<organism evidence="1 2">
    <name type="scientific">Seriola lalandi dorsalis</name>
    <dbReference type="NCBI Taxonomy" id="1841481"/>
    <lineage>
        <taxon>Eukaryota</taxon>
        <taxon>Metazoa</taxon>
        <taxon>Chordata</taxon>
        <taxon>Craniata</taxon>
        <taxon>Vertebrata</taxon>
        <taxon>Euteleostomi</taxon>
        <taxon>Actinopterygii</taxon>
        <taxon>Neopterygii</taxon>
        <taxon>Teleostei</taxon>
        <taxon>Neoteleostei</taxon>
        <taxon>Acanthomorphata</taxon>
        <taxon>Carangaria</taxon>
        <taxon>Carangiformes</taxon>
        <taxon>Carangidae</taxon>
        <taxon>Seriola</taxon>
    </lineage>
</organism>
<dbReference type="Ensembl" id="ENSSLDT00000001157.1">
    <property type="protein sequence ID" value="ENSSLDP00000001086.1"/>
    <property type="gene ID" value="ENSSLDG00000000948.1"/>
</dbReference>
<accession>A0A3B4WAP7</accession>
<dbReference type="AlphaFoldDB" id="A0A3B4WAP7"/>
<evidence type="ECO:0000313" key="1">
    <source>
        <dbReference type="Ensembl" id="ENSSLDP00000001086.1"/>
    </source>
</evidence>
<reference evidence="1" key="1">
    <citation type="submission" date="2025-08" db="UniProtKB">
        <authorList>
            <consortium name="Ensembl"/>
        </authorList>
    </citation>
    <scope>IDENTIFICATION</scope>
</reference>
<keyword evidence="2" id="KW-1185">Reference proteome</keyword>
<dbReference type="Proteomes" id="UP000261360">
    <property type="component" value="Unplaced"/>
</dbReference>